<feature type="region of interest" description="Disordered" evidence="1">
    <location>
        <begin position="531"/>
        <end position="565"/>
    </location>
</feature>
<gene>
    <name evidence="2" type="ORF">EJ08DRAFT_665285</name>
</gene>
<feature type="compositionally biased region" description="Polar residues" evidence="1">
    <location>
        <begin position="347"/>
        <end position="365"/>
    </location>
</feature>
<feature type="compositionally biased region" description="Acidic residues" evidence="1">
    <location>
        <begin position="895"/>
        <end position="905"/>
    </location>
</feature>
<evidence type="ECO:0000313" key="2">
    <source>
        <dbReference type="EMBL" id="KAF2421156.1"/>
    </source>
</evidence>
<feature type="compositionally biased region" description="Acidic residues" evidence="1">
    <location>
        <begin position="90"/>
        <end position="102"/>
    </location>
</feature>
<accession>A0A9P4TU44</accession>
<name>A0A9P4TU44_9PEZI</name>
<evidence type="ECO:0000256" key="1">
    <source>
        <dbReference type="SAM" id="MobiDB-lite"/>
    </source>
</evidence>
<feature type="compositionally biased region" description="Basic and acidic residues" evidence="1">
    <location>
        <begin position="144"/>
        <end position="155"/>
    </location>
</feature>
<feature type="compositionally biased region" description="Acidic residues" evidence="1">
    <location>
        <begin position="156"/>
        <end position="165"/>
    </location>
</feature>
<feature type="compositionally biased region" description="Basic residues" evidence="1">
    <location>
        <begin position="1"/>
        <end position="11"/>
    </location>
</feature>
<feature type="compositionally biased region" description="Polar residues" evidence="1">
    <location>
        <begin position="785"/>
        <end position="822"/>
    </location>
</feature>
<feature type="region of interest" description="Disordered" evidence="1">
    <location>
        <begin position="89"/>
        <end position="234"/>
    </location>
</feature>
<feature type="region of interest" description="Disordered" evidence="1">
    <location>
        <begin position="1"/>
        <end position="30"/>
    </location>
</feature>
<proteinExistence type="predicted"/>
<feature type="compositionally biased region" description="Basic and acidic residues" evidence="1">
    <location>
        <begin position="324"/>
        <end position="341"/>
    </location>
</feature>
<dbReference type="AlphaFoldDB" id="A0A9P4TU44"/>
<dbReference type="OrthoDB" id="3946774at2759"/>
<feature type="region of interest" description="Disordered" evidence="1">
    <location>
        <begin position="412"/>
        <end position="442"/>
    </location>
</feature>
<comment type="caution">
    <text evidence="2">The sequence shown here is derived from an EMBL/GenBank/DDBJ whole genome shotgun (WGS) entry which is preliminary data.</text>
</comment>
<feature type="region of interest" description="Disordered" evidence="1">
    <location>
        <begin position="257"/>
        <end position="375"/>
    </location>
</feature>
<feature type="region of interest" description="Disordered" evidence="1">
    <location>
        <begin position="654"/>
        <end position="706"/>
    </location>
</feature>
<sequence length="905" mass="100186">MPPKTRSAKKKTPIEDQTYSSRPTKKQAHFPIVRKTVHPKTSEKATTNLRRGGALSKLRKNLISDTQLRENSTLTQLGFDFLSSSLVVGDSEEESVLDDEDGKEGKDVEATVSLPKKRKRQCTSPPISSSMQKMKQWTITQAAHRFDDLADSEEKGQDEDESEVEEHEKAKPSKKRKRKSTNPPASCSLKQPTYTQAVRTFKVPAGSREEGEETARPVTDSGSRDDFYTDVSDHAHGEKWDGMEEWVETQPKLIEEVPDSETSIQPPPIEGPPRSTSNAFSSSPARAGPDGMAIPRTPKRFFAREIPSSQTPPYTPLSTQKTPRRFEEVSPLKRKLMDSQRNRASPRATQAQNSPLKERSTNTILPQALPAKSRVPASPLKKVIALPQPVRDATHEVRRVVISPRLGIPVVQTHQNSPQGSPTPKAAPPCPVARTDDESPTKKRVREFNARYAALSRQGSGISSRRAEPSIYRGKVIRSSTGFTSLEDSDTATRPPQAPVETQYGSLGEETQALLLASGDAIVPVDAENVVEEDEEEMHVGPGRRSPILHREESNGSGSSHPDASAIPTAAVVDWMETQIKEEQQSLYSGVIVRDFQPDTMPDELFEGVDENRIEEERIPSSQNELDAFSQKPCVNEGRSRSMRVIEDSQLIDEIIDDDEESQDDPVETYTNDEEEESREIHSNKTPLDHPASSEVVEDESQDPASRQLLHETQLALTTTRVSSSPPTAEIARVVKPALPTTRKSIPMFPKPATQRLSNPTQATTMDETQLTTTSIHHNHHQHTQLNLPSSPVLPTQSTHLPFSPHNTTESLQRSLRSSPQGTPKKGNAFSILVPSSPVPLPPAMTSDINSSSPPEMVTPNTKRYLKRAPVTISQLLPDSLEEMESFPCPPGWMQDEDDVDDDEL</sequence>
<feature type="compositionally biased region" description="Polar residues" evidence="1">
    <location>
        <begin position="274"/>
        <end position="284"/>
    </location>
</feature>
<feature type="compositionally biased region" description="Polar residues" evidence="1">
    <location>
        <begin position="307"/>
        <end position="321"/>
    </location>
</feature>
<feature type="compositionally biased region" description="Polar residues" evidence="1">
    <location>
        <begin position="122"/>
        <end position="141"/>
    </location>
</feature>
<evidence type="ECO:0000313" key="3">
    <source>
        <dbReference type="Proteomes" id="UP000800235"/>
    </source>
</evidence>
<feature type="compositionally biased region" description="Polar residues" evidence="1">
    <location>
        <begin position="412"/>
        <end position="422"/>
    </location>
</feature>
<feature type="region of interest" description="Disordered" evidence="1">
    <location>
        <begin position="785"/>
        <end position="905"/>
    </location>
</feature>
<reference evidence="2" key="1">
    <citation type="journal article" date="2020" name="Stud. Mycol.">
        <title>101 Dothideomycetes genomes: a test case for predicting lifestyles and emergence of pathogens.</title>
        <authorList>
            <person name="Haridas S."/>
            <person name="Albert R."/>
            <person name="Binder M."/>
            <person name="Bloem J."/>
            <person name="Labutti K."/>
            <person name="Salamov A."/>
            <person name="Andreopoulos B."/>
            <person name="Baker S."/>
            <person name="Barry K."/>
            <person name="Bills G."/>
            <person name="Bluhm B."/>
            <person name="Cannon C."/>
            <person name="Castanera R."/>
            <person name="Culley D."/>
            <person name="Daum C."/>
            <person name="Ezra D."/>
            <person name="Gonzalez J."/>
            <person name="Henrissat B."/>
            <person name="Kuo A."/>
            <person name="Liang C."/>
            <person name="Lipzen A."/>
            <person name="Lutzoni F."/>
            <person name="Magnuson J."/>
            <person name="Mondo S."/>
            <person name="Nolan M."/>
            <person name="Ohm R."/>
            <person name="Pangilinan J."/>
            <person name="Park H.-J."/>
            <person name="Ramirez L."/>
            <person name="Alfaro M."/>
            <person name="Sun H."/>
            <person name="Tritt A."/>
            <person name="Yoshinaga Y."/>
            <person name="Zwiers L.-H."/>
            <person name="Turgeon B."/>
            <person name="Goodwin S."/>
            <person name="Spatafora J."/>
            <person name="Crous P."/>
            <person name="Grigoriev I."/>
        </authorList>
    </citation>
    <scope>NUCLEOTIDE SEQUENCE</scope>
    <source>
        <strain evidence="2">CBS 130266</strain>
    </source>
</reference>
<feature type="compositionally biased region" description="Acidic residues" evidence="1">
    <location>
        <begin position="654"/>
        <end position="678"/>
    </location>
</feature>
<keyword evidence="3" id="KW-1185">Reference proteome</keyword>
<feature type="compositionally biased region" description="Polar residues" evidence="1">
    <location>
        <begin position="847"/>
        <end position="862"/>
    </location>
</feature>
<protein>
    <submittedName>
        <fullName evidence="2">Uncharacterized protein</fullName>
    </submittedName>
</protein>
<dbReference type="Proteomes" id="UP000800235">
    <property type="component" value="Unassembled WGS sequence"/>
</dbReference>
<feature type="compositionally biased region" description="Polar residues" evidence="1">
    <location>
        <begin position="181"/>
        <end position="198"/>
    </location>
</feature>
<organism evidence="2 3">
    <name type="scientific">Tothia fuscella</name>
    <dbReference type="NCBI Taxonomy" id="1048955"/>
    <lineage>
        <taxon>Eukaryota</taxon>
        <taxon>Fungi</taxon>
        <taxon>Dikarya</taxon>
        <taxon>Ascomycota</taxon>
        <taxon>Pezizomycotina</taxon>
        <taxon>Dothideomycetes</taxon>
        <taxon>Pleosporomycetidae</taxon>
        <taxon>Venturiales</taxon>
        <taxon>Cylindrosympodiaceae</taxon>
        <taxon>Tothia</taxon>
    </lineage>
</organism>
<feature type="compositionally biased region" description="Basic and acidic residues" evidence="1">
    <location>
        <begin position="222"/>
        <end position="234"/>
    </location>
</feature>
<dbReference type="EMBL" id="MU007101">
    <property type="protein sequence ID" value="KAF2421156.1"/>
    <property type="molecule type" value="Genomic_DNA"/>
</dbReference>